<dbReference type="Gene3D" id="3.40.50.620">
    <property type="entry name" value="HUPs"/>
    <property type="match status" value="1"/>
</dbReference>
<dbReference type="InterPro" id="IPR014729">
    <property type="entry name" value="Rossmann-like_a/b/a_fold"/>
</dbReference>
<dbReference type="Pfam" id="PF00582">
    <property type="entry name" value="Usp"/>
    <property type="match status" value="1"/>
</dbReference>
<dbReference type="PANTHER" id="PTHR46268:SF6">
    <property type="entry name" value="UNIVERSAL STRESS PROTEIN UP12"/>
    <property type="match status" value="1"/>
</dbReference>
<protein>
    <recommendedName>
        <fullName evidence="2">UspA domain-containing protein</fullName>
    </recommendedName>
</protein>
<comment type="caution">
    <text evidence="3">The sequence shown here is derived from an EMBL/GenBank/DDBJ whole genome shotgun (WGS) entry which is preliminary data.</text>
</comment>
<organism evidence="3">
    <name type="scientific">marine sediment metagenome</name>
    <dbReference type="NCBI Taxonomy" id="412755"/>
    <lineage>
        <taxon>unclassified sequences</taxon>
        <taxon>metagenomes</taxon>
        <taxon>ecological metagenomes</taxon>
    </lineage>
</organism>
<dbReference type="CDD" id="cd00293">
    <property type="entry name" value="USP-like"/>
    <property type="match status" value="1"/>
</dbReference>
<dbReference type="PRINTS" id="PR01438">
    <property type="entry name" value="UNVRSLSTRESS"/>
</dbReference>
<evidence type="ECO:0000259" key="2">
    <source>
        <dbReference type="Pfam" id="PF00582"/>
    </source>
</evidence>
<dbReference type="EMBL" id="LAZR01034611">
    <property type="protein sequence ID" value="KKL44836.1"/>
    <property type="molecule type" value="Genomic_DNA"/>
</dbReference>
<proteinExistence type="inferred from homology"/>
<dbReference type="InterPro" id="IPR006016">
    <property type="entry name" value="UspA"/>
</dbReference>
<dbReference type="AlphaFoldDB" id="A0A0F9CTS5"/>
<evidence type="ECO:0000313" key="3">
    <source>
        <dbReference type="EMBL" id="KKL44836.1"/>
    </source>
</evidence>
<reference evidence="3" key="1">
    <citation type="journal article" date="2015" name="Nature">
        <title>Complex archaea that bridge the gap between prokaryotes and eukaryotes.</title>
        <authorList>
            <person name="Spang A."/>
            <person name="Saw J.H."/>
            <person name="Jorgensen S.L."/>
            <person name="Zaremba-Niedzwiedzka K."/>
            <person name="Martijn J."/>
            <person name="Lind A.E."/>
            <person name="van Eijk R."/>
            <person name="Schleper C."/>
            <person name="Guy L."/>
            <person name="Ettema T.J."/>
        </authorList>
    </citation>
    <scope>NUCLEOTIDE SEQUENCE</scope>
</reference>
<comment type="similarity">
    <text evidence="1">Belongs to the universal stress protein A family.</text>
</comment>
<dbReference type="SUPFAM" id="SSF52402">
    <property type="entry name" value="Adenine nucleotide alpha hydrolases-like"/>
    <property type="match status" value="1"/>
</dbReference>
<feature type="domain" description="UspA" evidence="2">
    <location>
        <begin position="2"/>
        <end position="130"/>
    </location>
</feature>
<dbReference type="PANTHER" id="PTHR46268">
    <property type="entry name" value="STRESS RESPONSE PROTEIN NHAX"/>
    <property type="match status" value="1"/>
</dbReference>
<name>A0A0F9CTS5_9ZZZZ</name>
<evidence type="ECO:0000256" key="1">
    <source>
        <dbReference type="ARBA" id="ARBA00008791"/>
    </source>
</evidence>
<accession>A0A0F9CTS5</accession>
<dbReference type="InterPro" id="IPR006015">
    <property type="entry name" value="Universal_stress_UspA"/>
</dbReference>
<sequence>MKILVGYDGSKVAEDALKMAQKHANAFKGDIFIVTSLEQSHTLQKEDIDKAEGKLEYLRTTFNLDDISCETHASVNYLSPGEDLVQFAKDNAIDEIIIGVRRRSKVGKLIFGSTAQYVILNAPCPVVTVK</sequence>
<gene>
    <name evidence="3" type="ORF">LCGC14_2361700</name>
</gene>